<keyword evidence="1" id="KW-0175">Coiled coil</keyword>
<reference evidence="3" key="1">
    <citation type="submission" date="2024-02" db="UniProtKB">
        <authorList>
            <consortium name="WormBaseParasite"/>
        </authorList>
    </citation>
    <scope>IDENTIFICATION</scope>
</reference>
<dbReference type="InterPro" id="IPR036872">
    <property type="entry name" value="CH_dom_sf"/>
</dbReference>
<organism evidence="2 3">
    <name type="scientific">Strongyloides stercoralis</name>
    <name type="common">Threadworm</name>
    <dbReference type="NCBI Taxonomy" id="6248"/>
    <lineage>
        <taxon>Eukaryota</taxon>
        <taxon>Metazoa</taxon>
        <taxon>Ecdysozoa</taxon>
        <taxon>Nematoda</taxon>
        <taxon>Chromadorea</taxon>
        <taxon>Rhabditida</taxon>
        <taxon>Tylenchina</taxon>
        <taxon>Panagrolaimomorpha</taxon>
        <taxon>Strongyloidoidea</taxon>
        <taxon>Strongyloididae</taxon>
        <taxon>Strongyloides</taxon>
    </lineage>
</organism>
<dbReference type="WBParaSite" id="TCONS_00011622.p1">
    <property type="protein sequence ID" value="TCONS_00011622.p1"/>
    <property type="gene ID" value="XLOC_006234"/>
</dbReference>
<feature type="coiled-coil region" evidence="1">
    <location>
        <begin position="357"/>
        <end position="654"/>
    </location>
</feature>
<dbReference type="AlphaFoldDB" id="A0AAF5DI07"/>
<proteinExistence type="predicted"/>
<sequence>NGYRHSSNITRQRYTLYMDWILTTHQSDGFDIEELIVSLQQWIVQVVGKEEFANSTPEDLFDGRLIVNLLQILDGNFFDEEFYETVFDGKPNKSVLFLRICTRLTEYYDEVMQRDLYHSQNWSINAAKIGRLLDISELSKLLLLILAAATINQKATELLKDFSPSTQVREEISRALTDIDRKIPKRRLSKVNDNFEVLQGELNRSQVMTIITENQRLKNNLTEMEKQIILTQEKNAKLIDELEVNKQKLEELMNISFENDKNKRNLKSFQEEMKRIEADMEKLESENDKLIKEKKVLIESLNDQSSQLKNCISELRTVKDNYEISRTKCYQLEMENSELQNSREKFRSQPSVNSLEVKFLKEKLNHYIQEMTDHDAQQWRTKSLRDQIESLKNQNKKLEEDFAKEYERAENCFTEAVKNSERVDELEEQIRSLKEVNKKLEEEKLISNQTIEEMDAEMNGTLNRERINYHISDELLTTLKDENEKLKKKIVKYNNENRNVESIARELEIEKKKNESLREQLEVAEKSLDEASLYSTQQVATARMKNDENSIEISTLKEKIEKLEKQLNTKDIELDNMHLEIKEAVDKKDLTIERLENAIEKARYVIEMFQDTLCTTIGSNGETIRDLELSRKKYKKAEREIQLLERKQKQTYMLTEQEQRLITGTYYQMVLNFYSSRNKENDFRSFIDKQIKTLECIDSKKK</sequence>
<evidence type="ECO:0000313" key="2">
    <source>
        <dbReference type="Proteomes" id="UP000035681"/>
    </source>
</evidence>
<keyword evidence="2" id="KW-1185">Reference proteome</keyword>
<dbReference type="Proteomes" id="UP000035681">
    <property type="component" value="Unplaced"/>
</dbReference>
<dbReference type="Gene3D" id="1.10.418.10">
    <property type="entry name" value="Calponin-like domain"/>
    <property type="match status" value="1"/>
</dbReference>
<dbReference type="SUPFAM" id="SSF116907">
    <property type="entry name" value="Hook domain"/>
    <property type="match status" value="1"/>
</dbReference>
<accession>A0AAF5DI07</accession>
<evidence type="ECO:0000313" key="3">
    <source>
        <dbReference type="WBParaSite" id="TCONS_00011622.p1"/>
    </source>
</evidence>
<name>A0AAF5DI07_STRER</name>
<evidence type="ECO:0000256" key="1">
    <source>
        <dbReference type="SAM" id="Coils"/>
    </source>
</evidence>
<protein>
    <submittedName>
        <fullName evidence="3">HOOK N-terminal domain-containing protein</fullName>
    </submittedName>
</protein>
<feature type="coiled-coil region" evidence="1">
    <location>
        <begin position="207"/>
        <end position="300"/>
    </location>
</feature>